<dbReference type="Proteomes" id="UP001500064">
    <property type="component" value="Unassembled WGS sequence"/>
</dbReference>
<dbReference type="InterPro" id="IPR011010">
    <property type="entry name" value="DNA_brk_join_enz"/>
</dbReference>
<dbReference type="SUPFAM" id="SSF56349">
    <property type="entry name" value="DNA breaking-rejoining enzymes"/>
    <property type="match status" value="1"/>
</dbReference>
<dbReference type="RefSeq" id="WP_346103629.1">
    <property type="nucleotide sequence ID" value="NZ_BAAAMU010000011.1"/>
</dbReference>
<dbReference type="Pfam" id="PF00589">
    <property type="entry name" value="Phage_integrase"/>
    <property type="match status" value="1"/>
</dbReference>
<evidence type="ECO:0000313" key="4">
    <source>
        <dbReference type="Proteomes" id="UP001500064"/>
    </source>
</evidence>
<accession>A0ABP4R1G1</accession>
<evidence type="ECO:0000256" key="1">
    <source>
        <dbReference type="ARBA" id="ARBA00023172"/>
    </source>
</evidence>
<dbReference type="EMBL" id="BAAAMU010000011">
    <property type="protein sequence ID" value="GAA1624510.1"/>
    <property type="molecule type" value="Genomic_DNA"/>
</dbReference>
<dbReference type="InterPro" id="IPR050090">
    <property type="entry name" value="Tyrosine_recombinase_XerCD"/>
</dbReference>
<dbReference type="PANTHER" id="PTHR30349">
    <property type="entry name" value="PHAGE INTEGRASE-RELATED"/>
    <property type="match status" value="1"/>
</dbReference>
<feature type="domain" description="Tyr recombinase" evidence="2">
    <location>
        <begin position="100"/>
        <end position="299"/>
    </location>
</feature>
<dbReference type="Gene3D" id="1.10.443.10">
    <property type="entry name" value="Intergrase catalytic core"/>
    <property type="match status" value="1"/>
</dbReference>
<dbReference type="InterPro" id="IPR013762">
    <property type="entry name" value="Integrase-like_cat_sf"/>
</dbReference>
<proteinExistence type="predicted"/>
<keyword evidence="1" id="KW-0233">DNA recombination</keyword>
<sequence>MTASLPQALKEYLAMRRALGYKLQRPGQLLAQFVAYLAEHDTDVITIDHALAWATLPATASPRWWALRLSAVRSFAAYLHVLNPAHQVVPPGLLGPAKSRATPYLYTDAEIDSLMEAAARLPSPLNAATYRTLLGLLTVTGLRIGEAIALDVADLDAEHDVLTIRNTKFGKDRLVPLHASTTGALRAYLDQSRRLCPGAPAGPLLISTRGTRLRHVTVSATFGRLVKGAGLSARSASCRPRIHDLRHSFAVRTLLEWYRHGADVPALLPRLSTYLGHIDPGSTYWYLSAAPELLALAGQRLEAHLQKGSS</sequence>
<dbReference type="PROSITE" id="PS51898">
    <property type="entry name" value="TYR_RECOMBINASE"/>
    <property type="match status" value="1"/>
</dbReference>
<keyword evidence="4" id="KW-1185">Reference proteome</keyword>
<reference evidence="4" key="1">
    <citation type="journal article" date="2019" name="Int. J. Syst. Evol. Microbiol.">
        <title>The Global Catalogue of Microorganisms (GCM) 10K type strain sequencing project: providing services to taxonomists for standard genome sequencing and annotation.</title>
        <authorList>
            <consortium name="The Broad Institute Genomics Platform"/>
            <consortium name="The Broad Institute Genome Sequencing Center for Infectious Disease"/>
            <person name="Wu L."/>
            <person name="Ma J."/>
        </authorList>
    </citation>
    <scope>NUCLEOTIDE SEQUENCE [LARGE SCALE GENOMIC DNA]</scope>
    <source>
        <strain evidence="4">JCM 13929</strain>
    </source>
</reference>
<comment type="caution">
    <text evidence="3">The sequence shown here is derived from an EMBL/GenBank/DDBJ whole genome shotgun (WGS) entry which is preliminary data.</text>
</comment>
<organism evidence="3 4">
    <name type="scientific">Nonomuraea maheshkhaliensis</name>
    <dbReference type="NCBI Taxonomy" id="419590"/>
    <lineage>
        <taxon>Bacteria</taxon>
        <taxon>Bacillati</taxon>
        <taxon>Actinomycetota</taxon>
        <taxon>Actinomycetes</taxon>
        <taxon>Streptosporangiales</taxon>
        <taxon>Streptosporangiaceae</taxon>
        <taxon>Nonomuraea</taxon>
    </lineage>
</organism>
<name>A0ABP4R1G1_9ACTN</name>
<evidence type="ECO:0000313" key="3">
    <source>
        <dbReference type="EMBL" id="GAA1624510.1"/>
    </source>
</evidence>
<evidence type="ECO:0000259" key="2">
    <source>
        <dbReference type="PROSITE" id="PS51898"/>
    </source>
</evidence>
<gene>
    <name evidence="3" type="ORF">GCM10009733_021500</name>
</gene>
<dbReference type="InterPro" id="IPR002104">
    <property type="entry name" value="Integrase_catalytic"/>
</dbReference>
<protein>
    <submittedName>
        <fullName evidence="3">Tyrosine-type recombinase/integrase</fullName>
    </submittedName>
</protein>
<dbReference type="PANTHER" id="PTHR30349:SF81">
    <property type="entry name" value="TYROSINE RECOMBINASE XERC"/>
    <property type="match status" value="1"/>
</dbReference>